<sequence>MPLGNNLGAVQLAAADVAASLKDRVDQALGTIAHDKDAHLFNQAYLNGVHTLPRIPTFATPEIVELRRRAVLNLMSLLVGIPAQISFVDGFRREGEQFPKEWQAWLRNNMASKQTAIYRAALTYGASYVALEELGKGKPKYALLSTKDTIAFYTDPVNDQYPLYVVTVKSHQTKNADGRIVYYDAERTVHFRVPKDGGDRTVIENGDIPHKLGYCPVVRYVCSIDDEGKVRGVIEPAIPVQDRVNQTAFDLLVTQTFSSFKVRWAAGLVGEPLLNEDGSFRLDADGRQQYGPVEVSQSRMLTVDDPASKFGTLDETPLDGFISALEAAIKQFAVIGQLPPHSLLGNMSNLSAETLVAAMAQTMRFGHVLKTTWGASHQSLLRLTAIDMQLGEKAEEDYTSEVRWRDMSDNTLGAVIDGLGKAATMLGIPQRGLWSRVPNTTTQEIKEWEDMADDQRVEEQFAGTDPVAAARRQQPAVAPPRIPTPAEAFGNA</sequence>
<reference evidence="2" key="1">
    <citation type="submission" date="2023-07" db="EMBL/GenBank/DDBJ databases">
        <title>Sorghum-associated microbial communities from plants grown in Nebraska, USA.</title>
        <authorList>
            <person name="Schachtman D."/>
        </authorList>
    </citation>
    <scope>NUCLEOTIDE SEQUENCE</scope>
    <source>
        <strain evidence="2">BE261</strain>
    </source>
</reference>
<dbReference type="RefSeq" id="WP_310114098.1">
    <property type="nucleotide sequence ID" value="NZ_JAVDTN010000017.1"/>
</dbReference>
<evidence type="ECO:0008006" key="4">
    <source>
        <dbReference type="Google" id="ProtNLM"/>
    </source>
</evidence>
<organism evidence="2 3">
    <name type="scientific">Pseudarthrobacter oxydans</name>
    <name type="common">Arthrobacter oxydans</name>
    <dbReference type="NCBI Taxonomy" id="1671"/>
    <lineage>
        <taxon>Bacteria</taxon>
        <taxon>Bacillati</taxon>
        <taxon>Actinomycetota</taxon>
        <taxon>Actinomycetes</taxon>
        <taxon>Micrococcales</taxon>
        <taxon>Micrococcaceae</taxon>
        <taxon>Pseudarthrobacter</taxon>
    </lineage>
</organism>
<feature type="compositionally biased region" description="Low complexity" evidence="1">
    <location>
        <begin position="466"/>
        <end position="476"/>
    </location>
</feature>
<dbReference type="AlphaFoldDB" id="A0AAW8NC24"/>
<comment type="caution">
    <text evidence="2">The sequence shown here is derived from an EMBL/GenBank/DDBJ whole genome shotgun (WGS) entry which is preliminary data.</text>
</comment>
<dbReference type="Pfam" id="PF05133">
    <property type="entry name" value="SPP1_portal"/>
    <property type="match status" value="1"/>
</dbReference>
<evidence type="ECO:0000313" key="2">
    <source>
        <dbReference type="EMBL" id="MDR7164847.1"/>
    </source>
</evidence>
<protein>
    <recommendedName>
        <fullName evidence="4">Phage portal protein</fullName>
    </recommendedName>
</protein>
<evidence type="ECO:0000313" key="3">
    <source>
        <dbReference type="Proteomes" id="UP001262032"/>
    </source>
</evidence>
<feature type="region of interest" description="Disordered" evidence="1">
    <location>
        <begin position="463"/>
        <end position="492"/>
    </location>
</feature>
<evidence type="ECO:0000256" key="1">
    <source>
        <dbReference type="SAM" id="MobiDB-lite"/>
    </source>
</evidence>
<dbReference type="EMBL" id="JAVDWN010000010">
    <property type="protein sequence ID" value="MDR7164847.1"/>
    <property type="molecule type" value="Genomic_DNA"/>
</dbReference>
<accession>A0AAW8NC24</accession>
<proteinExistence type="predicted"/>
<dbReference type="InterPro" id="IPR021145">
    <property type="entry name" value="Portal_protein_SPP1_Gp6-like"/>
</dbReference>
<dbReference type="Proteomes" id="UP001262032">
    <property type="component" value="Unassembled WGS sequence"/>
</dbReference>
<name>A0AAW8NC24_PSEOX</name>
<gene>
    <name evidence="2" type="ORF">J2X12_002885</name>
</gene>
<dbReference type="GeneID" id="97424202"/>